<dbReference type="InterPro" id="IPR003965">
    <property type="entry name" value="Fatty_acid_synthase"/>
</dbReference>
<reference evidence="3" key="1">
    <citation type="submission" date="2021-01" db="EMBL/GenBank/DDBJ databases">
        <title>Whole genome shotgun sequence of Virgisporangium aliadipatigenens NBRC 105644.</title>
        <authorList>
            <person name="Komaki H."/>
            <person name="Tamura T."/>
        </authorList>
    </citation>
    <scope>NUCLEOTIDE SEQUENCE</scope>
    <source>
        <strain evidence="3">NBRC 105644</strain>
    </source>
</reference>
<evidence type="ECO:0000256" key="1">
    <source>
        <dbReference type="ARBA" id="ARBA00005254"/>
    </source>
</evidence>
<proteinExistence type="inferred from homology"/>
<dbReference type="GO" id="GO:0004312">
    <property type="term" value="F:fatty acid synthase activity"/>
    <property type="evidence" value="ECO:0007669"/>
    <property type="project" value="InterPro"/>
</dbReference>
<keyword evidence="4" id="KW-1185">Reference proteome</keyword>
<dbReference type="GO" id="GO:0006633">
    <property type="term" value="P:fatty acid biosynthetic process"/>
    <property type="evidence" value="ECO:0007669"/>
    <property type="project" value="InterPro"/>
</dbReference>
<comment type="caution">
    <text evidence="3">The sequence shown here is derived from an EMBL/GenBank/DDBJ whole genome shotgun (WGS) entry which is preliminary data.</text>
</comment>
<dbReference type="SUPFAM" id="SSF54637">
    <property type="entry name" value="Thioesterase/thiol ester dehydrase-isomerase"/>
    <property type="match status" value="2"/>
</dbReference>
<dbReference type="PANTHER" id="PTHR43841:SF1">
    <property type="entry name" value="3-HYDROXYACYL-THIOESTER DEHYDRATASE X"/>
    <property type="match status" value="1"/>
</dbReference>
<dbReference type="Proteomes" id="UP000619260">
    <property type="component" value="Unassembled WGS sequence"/>
</dbReference>
<gene>
    <name evidence="3" type="ORF">Val02_88910</name>
</gene>
<feature type="domain" description="MaoC-like" evidence="2">
    <location>
        <begin position="183"/>
        <end position="263"/>
    </location>
</feature>
<accession>A0A8J3YYB0</accession>
<sequence length="296" mass="32615">MTEVEEAAVGDLRAMPRLGPLYRSAAWQTVRRPSRKEELEDRELVIRDVTVDLDHLAAYNRVCGFRLTDALPATYPHVMAFPLSLALLAEPSFPLPLAGVVHIANRIEVLGPVRVSDTFSLRVRAQRLRPHERGRQVDVVAEAFADGSCVWRGRSTYLHKNGRGSGGPPPERAKLAGQAVWRVDPGTARRYRNASGDRNPIHTSRVAARLAGFRRRIAHGMWTKARCLAALEGRLPGTFTVDVRFLRPIPLPGAVAFAAERAGEDWDLAVWNATDSTPHLRGTVTGPATEYDIAAV</sequence>
<evidence type="ECO:0000313" key="4">
    <source>
        <dbReference type="Proteomes" id="UP000619260"/>
    </source>
</evidence>
<evidence type="ECO:0000259" key="2">
    <source>
        <dbReference type="Pfam" id="PF01575"/>
    </source>
</evidence>
<dbReference type="Gene3D" id="3.10.129.10">
    <property type="entry name" value="Hotdog Thioesterase"/>
    <property type="match status" value="1"/>
</dbReference>
<dbReference type="InterPro" id="IPR002539">
    <property type="entry name" value="MaoC-like_dom"/>
</dbReference>
<name>A0A8J3YYB0_9ACTN</name>
<dbReference type="AlphaFoldDB" id="A0A8J3YYB0"/>
<protein>
    <recommendedName>
        <fullName evidence="2">MaoC-like domain-containing protein</fullName>
    </recommendedName>
</protein>
<dbReference type="InterPro" id="IPR029069">
    <property type="entry name" value="HotDog_dom_sf"/>
</dbReference>
<dbReference type="Pfam" id="PF01575">
    <property type="entry name" value="MaoC_dehydratas"/>
    <property type="match status" value="1"/>
</dbReference>
<organism evidence="3 4">
    <name type="scientific">Virgisporangium aliadipatigenens</name>
    <dbReference type="NCBI Taxonomy" id="741659"/>
    <lineage>
        <taxon>Bacteria</taxon>
        <taxon>Bacillati</taxon>
        <taxon>Actinomycetota</taxon>
        <taxon>Actinomycetes</taxon>
        <taxon>Micromonosporales</taxon>
        <taxon>Micromonosporaceae</taxon>
        <taxon>Virgisporangium</taxon>
    </lineage>
</organism>
<dbReference type="EMBL" id="BOPF01000060">
    <property type="protein sequence ID" value="GIJ52005.1"/>
    <property type="molecule type" value="Genomic_DNA"/>
</dbReference>
<dbReference type="PRINTS" id="PR01483">
    <property type="entry name" value="FASYNTHASE"/>
</dbReference>
<comment type="similarity">
    <text evidence="1">Belongs to the enoyl-CoA hydratase/isomerase family.</text>
</comment>
<dbReference type="RefSeq" id="WP_203905400.1">
    <property type="nucleotide sequence ID" value="NZ_BOPF01000060.1"/>
</dbReference>
<dbReference type="PANTHER" id="PTHR43841">
    <property type="entry name" value="3-HYDROXYACYL-THIOESTER DEHYDRATASE HTDX-RELATED"/>
    <property type="match status" value="1"/>
</dbReference>
<evidence type="ECO:0000313" key="3">
    <source>
        <dbReference type="EMBL" id="GIJ52005.1"/>
    </source>
</evidence>
<dbReference type="GO" id="GO:0005835">
    <property type="term" value="C:fatty acid synthase complex"/>
    <property type="evidence" value="ECO:0007669"/>
    <property type="project" value="InterPro"/>
</dbReference>